<dbReference type="EMBL" id="HBGA01129171">
    <property type="protein sequence ID" value="CAD9036624.1"/>
    <property type="molecule type" value="Transcribed_RNA"/>
</dbReference>
<feature type="region of interest" description="Disordered" evidence="1">
    <location>
        <begin position="15"/>
        <end position="65"/>
    </location>
</feature>
<dbReference type="AlphaFoldDB" id="A0A7S1NQX0"/>
<evidence type="ECO:0000256" key="1">
    <source>
        <dbReference type="SAM" id="MobiDB-lite"/>
    </source>
</evidence>
<gene>
    <name evidence="2" type="ORF">EGYM00392_LOCUS47781</name>
</gene>
<name>A0A7S1NQX0_9EUGL</name>
<evidence type="ECO:0000313" key="2">
    <source>
        <dbReference type="EMBL" id="CAD9036624.1"/>
    </source>
</evidence>
<proteinExistence type="predicted"/>
<reference evidence="2" key="1">
    <citation type="submission" date="2021-01" db="EMBL/GenBank/DDBJ databases">
        <authorList>
            <person name="Corre E."/>
            <person name="Pelletier E."/>
            <person name="Niang G."/>
            <person name="Scheremetjew M."/>
            <person name="Finn R."/>
            <person name="Kale V."/>
            <person name="Holt S."/>
            <person name="Cochrane G."/>
            <person name="Meng A."/>
            <person name="Brown T."/>
            <person name="Cohen L."/>
        </authorList>
    </citation>
    <scope>NUCLEOTIDE SEQUENCE</scope>
    <source>
        <strain evidence="2">NIES-381</strain>
    </source>
</reference>
<sequence length="314" mass="34863">MCDLHRDNDVLSAVPSKLSDPVASSKMSHGERSVAISCTSGHSKRSHHHCHRNAHRQSKSNVGAEAKVVSQSKRPNHYADGEHTIPPQYMLIGSPRADRWQPPPPSPLQAGTTFSGRRIFEEKWLAGPNVDNTITQDMIMSPQSWQILEKCRSRSRSPAKASRLQEQHVLPAGHFGARNKFQRARAERPTAASSIESQYDPNTQMVDSDMGKLGKRTFRPGMEEQLNGMASIIPLSPRTITQADPRPEVEALSPLKSLLKTEGWIGSPRSHTSGRIRPHDLLEARRDVPAESYLKFTAFSGTWPGSPRKQPLSP</sequence>
<feature type="compositionally biased region" description="Basic residues" evidence="1">
    <location>
        <begin position="42"/>
        <end position="58"/>
    </location>
</feature>
<accession>A0A7S1NQX0</accession>
<organism evidence="2">
    <name type="scientific">Eutreptiella gymnastica</name>
    <dbReference type="NCBI Taxonomy" id="73025"/>
    <lineage>
        <taxon>Eukaryota</taxon>
        <taxon>Discoba</taxon>
        <taxon>Euglenozoa</taxon>
        <taxon>Euglenida</taxon>
        <taxon>Spirocuta</taxon>
        <taxon>Euglenophyceae</taxon>
        <taxon>Eutreptiales</taxon>
        <taxon>Eutreptiaceae</taxon>
        <taxon>Eutreptiella</taxon>
    </lineage>
</organism>
<protein>
    <submittedName>
        <fullName evidence="2">Uncharacterized protein</fullName>
    </submittedName>
</protein>